<sequence>MNNQNFTEIKDSVMISGKLYYKFVSLIGGDAYATSYLRIDENGKLISSDPRFPDLKVIRGDFSAKVGDQFFTTGIGNDTDQQVTVTEKTDTKMSFSFDYIYHVNLKGHPYVNTYIKGQGYPGDWTRLKINGVVLK</sequence>
<organism evidence="1 2">
    <name type="scientific">Pedobacter ginsengiterrae</name>
    <dbReference type="NCBI Taxonomy" id="871696"/>
    <lineage>
        <taxon>Bacteria</taxon>
        <taxon>Pseudomonadati</taxon>
        <taxon>Bacteroidota</taxon>
        <taxon>Sphingobacteriia</taxon>
        <taxon>Sphingobacteriales</taxon>
        <taxon>Sphingobacteriaceae</taxon>
        <taxon>Pedobacter</taxon>
    </lineage>
</organism>
<reference evidence="2" key="1">
    <citation type="journal article" date="2019" name="Int. J. Syst. Evol. Microbiol.">
        <title>The Global Catalogue of Microorganisms (GCM) 10K type strain sequencing project: providing services to taxonomists for standard genome sequencing and annotation.</title>
        <authorList>
            <consortium name="The Broad Institute Genomics Platform"/>
            <consortium name="The Broad Institute Genome Sequencing Center for Infectious Disease"/>
            <person name="Wu L."/>
            <person name="Ma J."/>
        </authorList>
    </citation>
    <scope>NUCLEOTIDE SEQUENCE [LARGE SCALE GENOMIC DNA]</scope>
    <source>
        <strain evidence="2">JCM 17338</strain>
    </source>
</reference>
<dbReference type="Proteomes" id="UP001501081">
    <property type="component" value="Unassembled WGS sequence"/>
</dbReference>
<gene>
    <name evidence="1" type="ORF">GCM10022246_07150</name>
</gene>
<accession>A0ABP7NY82</accession>
<name>A0ABP7NY82_9SPHI</name>
<dbReference type="EMBL" id="BAABAK010000003">
    <property type="protein sequence ID" value="GAA3955673.1"/>
    <property type="molecule type" value="Genomic_DNA"/>
</dbReference>
<protein>
    <submittedName>
        <fullName evidence="1">Uncharacterized protein</fullName>
    </submittedName>
</protein>
<evidence type="ECO:0000313" key="1">
    <source>
        <dbReference type="EMBL" id="GAA3955673.1"/>
    </source>
</evidence>
<evidence type="ECO:0000313" key="2">
    <source>
        <dbReference type="Proteomes" id="UP001501081"/>
    </source>
</evidence>
<keyword evidence="2" id="KW-1185">Reference proteome</keyword>
<proteinExistence type="predicted"/>
<comment type="caution">
    <text evidence="1">The sequence shown here is derived from an EMBL/GenBank/DDBJ whole genome shotgun (WGS) entry which is preliminary data.</text>
</comment>